<dbReference type="AlphaFoldDB" id="A0A1I7FK77"/>
<name>A0A1I7FK77_9BACL</name>
<dbReference type="InterPro" id="IPR051403">
    <property type="entry name" value="NosZ/Cyto_c_oxidase_sub2"/>
</dbReference>
<organism evidence="6 7">
    <name type="scientific">Alicyclobacillus macrosporangiidus</name>
    <dbReference type="NCBI Taxonomy" id="392015"/>
    <lineage>
        <taxon>Bacteria</taxon>
        <taxon>Bacillati</taxon>
        <taxon>Bacillota</taxon>
        <taxon>Bacilli</taxon>
        <taxon>Bacillales</taxon>
        <taxon>Alicyclobacillaceae</taxon>
        <taxon>Alicyclobacillus</taxon>
    </lineage>
</organism>
<dbReference type="PROSITE" id="PS51257">
    <property type="entry name" value="PROKAR_LIPOPROTEIN"/>
    <property type="match status" value="1"/>
</dbReference>
<dbReference type="InterPro" id="IPR028096">
    <property type="entry name" value="EfeO_Cupredoxin"/>
</dbReference>
<dbReference type="InterPro" id="IPR008972">
    <property type="entry name" value="Cupredoxin"/>
</dbReference>
<dbReference type="Proteomes" id="UP000183508">
    <property type="component" value="Unassembled WGS sequence"/>
</dbReference>
<dbReference type="GO" id="GO:0016020">
    <property type="term" value="C:membrane"/>
    <property type="evidence" value="ECO:0007669"/>
    <property type="project" value="InterPro"/>
</dbReference>
<dbReference type="OrthoDB" id="279535at2"/>
<evidence type="ECO:0000256" key="2">
    <source>
        <dbReference type="ARBA" id="ARBA00022723"/>
    </source>
</evidence>
<dbReference type="Gene3D" id="2.60.40.420">
    <property type="entry name" value="Cupredoxins - blue copper proteins"/>
    <property type="match status" value="1"/>
</dbReference>
<dbReference type="PANTHER" id="PTHR42838:SF2">
    <property type="entry name" value="NITROUS-OXIDE REDUCTASE"/>
    <property type="match status" value="1"/>
</dbReference>
<evidence type="ECO:0000256" key="4">
    <source>
        <dbReference type="SAM" id="SignalP"/>
    </source>
</evidence>
<dbReference type="GO" id="GO:0005507">
    <property type="term" value="F:copper ion binding"/>
    <property type="evidence" value="ECO:0007669"/>
    <property type="project" value="InterPro"/>
</dbReference>
<accession>A0A1I7FK77</accession>
<feature type="signal peptide" evidence="4">
    <location>
        <begin position="1"/>
        <end position="20"/>
    </location>
</feature>
<keyword evidence="4" id="KW-0732">Signal</keyword>
<evidence type="ECO:0000256" key="1">
    <source>
        <dbReference type="ARBA" id="ARBA00004196"/>
    </source>
</evidence>
<dbReference type="RefSeq" id="WP_074948848.1">
    <property type="nucleotide sequence ID" value="NZ_FPBV01000001.1"/>
</dbReference>
<feature type="domain" description="Cytochrome oxidase subunit II copper A binding" evidence="5">
    <location>
        <begin position="31"/>
        <end position="124"/>
    </location>
</feature>
<evidence type="ECO:0000259" key="5">
    <source>
        <dbReference type="PROSITE" id="PS50857"/>
    </source>
</evidence>
<dbReference type="InterPro" id="IPR002429">
    <property type="entry name" value="CcO_II-like_C"/>
</dbReference>
<feature type="chain" id="PRO_5039493321" evidence="4">
    <location>
        <begin position="21"/>
        <end position="124"/>
    </location>
</feature>
<dbReference type="STRING" id="392015.SAMN05421543_101302"/>
<keyword evidence="2" id="KW-0479">Metal-binding</keyword>
<dbReference type="PROSITE" id="PS50857">
    <property type="entry name" value="COX2_CUA"/>
    <property type="match status" value="1"/>
</dbReference>
<protein>
    <submittedName>
        <fullName evidence="6">Cytochrome c oxidase subunit 2</fullName>
    </submittedName>
</protein>
<keyword evidence="3" id="KW-0186">Copper</keyword>
<evidence type="ECO:0000313" key="6">
    <source>
        <dbReference type="EMBL" id="SFU36538.1"/>
    </source>
</evidence>
<dbReference type="GO" id="GO:0030313">
    <property type="term" value="C:cell envelope"/>
    <property type="evidence" value="ECO:0007669"/>
    <property type="project" value="UniProtKB-SubCell"/>
</dbReference>
<proteinExistence type="predicted"/>
<keyword evidence="7" id="KW-1185">Reference proteome</keyword>
<dbReference type="PANTHER" id="PTHR42838">
    <property type="entry name" value="CYTOCHROME C OXIDASE SUBUNIT II"/>
    <property type="match status" value="1"/>
</dbReference>
<dbReference type="SUPFAM" id="SSF49503">
    <property type="entry name" value="Cupredoxins"/>
    <property type="match status" value="1"/>
</dbReference>
<evidence type="ECO:0000313" key="7">
    <source>
        <dbReference type="Proteomes" id="UP000183508"/>
    </source>
</evidence>
<evidence type="ECO:0000256" key="3">
    <source>
        <dbReference type="ARBA" id="ARBA00023008"/>
    </source>
</evidence>
<dbReference type="GO" id="GO:0004129">
    <property type="term" value="F:cytochrome-c oxidase activity"/>
    <property type="evidence" value="ECO:0007669"/>
    <property type="project" value="InterPro"/>
</dbReference>
<comment type="subcellular location">
    <subcellularLocation>
        <location evidence="1">Cell envelope</location>
    </subcellularLocation>
</comment>
<reference evidence="7" key="1">
    <citation type="submission" date="2016-10" db="EMBL/GenBank/DDBJ databases">
        <authorList>
            <person name="Varghese N."/>
        </authorList>
    </citation>
    <scope>NUCLEOTIDE SEQUENCE [LARGE SCALE GENOMIC DNA]</scope>
    <source>
        <strain evidence="7">DSM 17980</strain>
    </source>
</reference>
<sequence length="124" mass="12935">MKWLWLGVAAAAGLAAGCGAASSGGNTAPPADAVKVNVEASNWKWTIDKTTFKVGQPIDFRVRATEGAHGFSIAGTNINQTVAQGQDPVDVVWKPDKPGTYTIQCDVYCGTGHGSMQTQITVTP</sequence>
<dbReference type="Pfam" id="PF13473">
    <property type="entry name" value="Cupredoxin_1"/>
    <property type="match status" value="1"/>
</dbReference>
<dbReference type="EMBL" id="FPBV01000001">
    <property type="protein sequence ID" value="SFU36538.1"/>
    <property type="molecule type" value="Genomic_DNA"/>
</dbReference>
<gene>
    <name evidence="6" type="ORF">SAMN05421543_101302</name>
</gene>